<feature type="transmembrane region" description="Helical" evidence="7">
    <location>
        <begin position="79"/>
        <end position="97"/>
    </location>
</feature>
<feature type="transmembrane region" description="Helical" evidence="7">
    <location>
        <begin position="135"/>
        <end position="154"/>
    </location>
</feature>
<reference evidence="8 9" key="1">
    <citation type="submission" date="2024-02" db="EMBL/GenBank/DDBJ databases">
        <authorList>
            <person name="Vignale AGUSTIN F."/>
            <person name="Sosa J E."/>
            <person name="Modenutti C."/>
        </authorList>
    </citation>
    <scope>NUCLEOTIDE SEQUENCE [LARGE SCALE GENOMIC DNA]</scope>
</reference>
<keyword evidence="9" id="KW-1185">Reference proteome</keyword>
<dbReference type="GO" id="GO:0016020">
    <property type="term" value="C:membrane"/>
    <property type="evidence" value="ECO:0007669"/>
    <property type="project" value="UniProtKB-SubCell"/>
</dbReference>
<dbReference type="Proteomes" id="UP001642360">
    <property type="component" value="Unassembled WGS sequence"/>
</dbReference>
<dbReference type="SUPFAM" id="SSF103473">
    <property type="entry name" value="MFS general substrate transporter"/>
    <property type="match status" value="1"/>
</dbReference>
<accession>A0ABC8SFL3</accession>
<keyword evidence="3 7" id="KW-0812">Transmembrane</keyword>
<gene>
    <name evidence="8" type="ORF">ILEXP_LOCUS22241</name>
</gene>
<comment type="similarity">
    <text evidence="6">Belongs to the major facilitator superfamily. Phosphate:H(+) symporter (TC 2.A.1.9) family.</text>
</comment>
<sequence length="230" mass="24674">MELELELELGGLSHLFVSFFLYNLASILVLPAITDVTMAAICPGENECSLAIYLSGLQQAIVGVGMAVMVPLIGKLSDLYGRKTLLTIPFILSIIPLDNISEEKRISAFGVLSGIGAAAFILGTLAARLLSGAQAFRVAAAVAVAALIYMRVFLKDTRCHHDASSVQPNDALVHPILQSGSDIIQSDDESSKKIQIFKRIPSPGACSRVGKTNLYQFLCLQTVLILRCII</sequence>
<feature type="transmembrane region" description="Helical" evidence="7">
    <location>
        <begin position="109"/>
        <end position="129"/>
    </location>
</feature>
<evidence type="ECO:0000313" key="9">
    <source>
        <dbReference type="Proteomes" id="UP001642360"/>
    </source>
</evidence>
<evidence type="ECO:0008006" key="10">
    <source>
        <dbReference type="Google" id="ProtNLM"/>
    </source>
</evidence>
<evidence type="ECO:0000256" key="2">
    <source>
        <dbReference type="ARBA" id="ARBA00022448"/>
    </source>
</evidence>
<protein>
    <recommendedName>
        <fullName evidence="10">Major facilitator superfamily (MFS) profile domain-containing protein</fullName>
    </recommendedName>
</protein>
<feature type="transmembrane region" description="Helical" evidence="7">
    <location>
        <begin position="20"/>
        <end position="43"/>
    </location>
</feature>
<comment type="caution">
    <text evidence="8">The sequence shown here is derived from an EMBL/GenBank/DDBJ whole genome shotgun (WGS) entry which is preliminary data.</text>
</comment>
<keyword evidence="5 7" id="KW-0472">Membrane</keyword>
<keyword evidence="2" id="KW-0813">Transport</keyword>
<name>A0ABC8SFL3_9AQUA</name>
<dbReference type="PANTHER" id="PTHR23504:SF95">
    <property type="entry name" value="MAJOR FACILITATOR SUPERFAMILY PROTEIN"/>
    <property type="match status" value="1"/>
</dbReference>
<evidence type="ECO:0000256" key="4">
    <source>
        <dbReference type="ARBA" id="ARBA00022989"/>
    </source>
</evidence>
<comment type="subcellular location">
    <subcellularLocation>
        <location evidence="1">Membrane</location>
        <topology evidence="1">Multi-pass membrane protein</topology>
    </subcellularLocation>
</comment>
<proteinExistence type="inferred from homology"/>
<evidence type="ECO:0000256" key="3">
    <source>
        <dbReference type="ARBA" id="ARBA00022692"/>
    </source>
</evidence>
<dbReference type="PANTHER" id="PTHR23504">
    <property type="entry name" value="MAJOR FACILITATOR SUPERFAMILY DOMAIN-CONTAINING PROTEIN 10"/>
    <property type="match status" value="1"/>
</dbReference>
<dbReference type="InterPro" id="IPR036259">
    <property type="entry name" value="MFS_trans_sf"/>
</dbReference>
<evidence type="ECO:0000256" key="6">
    <source>
        <dbReference type="ARBA" id="ARBA00044504"/>
    </source>
</evidence>
<evidence type="ECO:0000256" key="1">
    <source>
        <dbReference type="ARBA" id="ARBA00004141"/>
    </source>
</evidence>
<keyword evidence="4 7" id="KW-1133">Transmembrane helix</keyword>
<organism evidence="8 9">
    <name type="scientific">Ilex paraguariensis</name>
    <name type="common">yerba mate</name>
    <dbReference type="NCBI Taxonomy" id="185542"/>
    <lineage>
        <taxon>Eukaryota</taxon>
        <taxon>Viridiplantae</taxon>
        <taxon>Streptophyta</taxon>
        <taxon>Embryophyta</taxon>
        <taxon>Tracheophyta</taxon>
        <taxon>Spermatophyta</taxon>
        <taxon>Magnoliopsida</taxon>
        <taxon>eudicotyledons</taxon>
        <taxon>Gunneridae</taxon>
        <taxon>Pentapetalae</taxon>
        <taxon>asterids</taxon>
        <taxon>campanulids</taxon>
        <taxon>Aquifoliales</taxon>
        <taxon>Aquifoliaceae</taxon>
        <taxon>Ilex</taxon>
    </lineage>
</organism>
<evidence type="ECO:0000256" key="5">
    <source>
        <dbReference type="ARBA" id="ARBA00023136"/>
    </source>
</evidence>
<dbReference type="Gene3D" id="1.20.1250.20">
    <property type="entry name" value="MFS general substrate transporter like domains"/>
    <property type="match status" value="1"/>
</dbReference>
<evidence type="ECO:0000256" key="7">
    <source>
        <dbReference type="SAM" id="Phobius"/>
    </source>
</evidence>
<dbReference type="EMBL" id="CAUOFW020002469">
    <property type="protein sequence ID" value="CAK9153939.1"/>
    <property type="molecule type" value="Genomic_DNA"/>
</dbReference>
<evidence type="ECO:0000313" key="8">
    <source>
        <dbReference type="EMBL" id="CAK9153939.1"/>
    </source>
</evidence>
<dbReference type="AlphaFoldDB" id="A0ABC8SFL3"/>
<feature type="transmembrane region" description="Helical" evidence="7">
    <location>
        <begin position="50"/>
        <end position="73"/>
    </location>
</feature>